<feature type="repeat" description="Solcar" evidence="10">
    <location>
        <begin position="184"/>
        <end position="263"/>
    </location>
</feature>
<evidence type="ECO:0000256" key="10">
    <source>
        <dbReference type="PROSITE-ProRule" id="PRU00282"/>
    </source>
</evidence>
<dbReference type="SUPFAM" id="SSF103506">
    <property type="entry name" value="Mitochondrial carrier"/>
    <property type="match status" value="1"/>
</dbReference>
<keyword evidence="7" id="KW-1133">Transmembrane helix</keyword>
<evidence type="ECO:0000256" key="7">
    <source>
        <dbReference type="ARBA" id="ARBA00022989"/>
    </source>
</evidence>
<dbReference type="InterPro" id="IPR023395">
    <property type="entry name" value="MCP_dom_sf"/>
</dbReference>
<dbReference type="InterPro" id="IPR044677">
    <property type="entry name" value="SLC25A3/Pic2/Mir1-like"/>
</dbReference>
<protein>
    <submittedName>
        <fullName evidence="12">Uncharacterized protein</fullName>
    </submittedName>
</protein>
<dbReference type="PROSITE" id="PS50920">
    <property type="entry name" value="SOLCAR"/>
    <property type="match status" value="2"/>
</dbReference>
<evidence type="ECO:0000256" key="1">
    <source>
        <dbReference type="ARBA" id="ARBA00004448"/>
    </source>
</evidence>
<dbReference type="AlphaFoldDB" id="A0A8T2PYS2"/>
<keyword evidence="13" id="KW-1185">Reference proteome</keyword>
<comment type="caution">
    <text evidence="12">The sequence shown here is derived from an EMBL/GenBank/DDBJ whole genome shotgun (WGS) entry which is preliminary data.</text>
</comment>
<evidence type="ECO:0000256" key="4">
    <source>
        <dbReference type="ARBA" id="ARBA00022692"/>
    </source>
</evidence>
<dbReference type="InterPro" id="IPR018108">
    <property type="entry name" value="MCP_transmembrane"/>
</dbReference>
<dbReference type="FunFam" id="1.50.40.10:FF:000046">
    <property type="entry name" value="Phosphate carrier protein, mitochondrial"/>
    <property type="match status" value="1"/>
</dbReference>
<evidence type="ECO:0000313" key="13">
    <source>
        <dbReference type="Proteomes" id="UP000825935"/>
    </source>
</evidence>
<dbReference type="PANTHER" id="PTHR45671:SF4">
    <property type="entry name" value="MITOCHONDRIAL PHOSPHATE CARRIER PROTEIN 1, MITOCHONDRIAL"/>
    <property type="match status" value="1"/>
</dbReference>
<comment type="similarity">
    <text evidence="2 11">Belongs to the mitochondrial carrier (TC 2.A.29) family.</text>
</comment>
<dbReference type="Pfam" id="PF00153">
    <property type="entry name" value="Mito_carr"/>
    <property type="match status" value="2"/>
</dbReference>
<proteinExistence type="inferred from homology"/>
<evidence type="ECO:0000256" key="9">
    <source>
        <dbReference type="ARBA" id="ARBA00023136"/>
    </source>
</evidence>
<dbReference type="OrthoDB" id="427452at2759"/>
<evidence type="ECO:0000256" key="11">
    <source>
        <dbReference type="RuleBase" id="RU000488"/>
    </source>
</evidence>
<accession>A0A8T2PYS2</accession>
<evidence type="ECO:0000256" key="5">
    <source>
        <dbReference type="ARBA" id="ARBA00022737"/>
    </source>
</evidence>
<evidence type="ECO:0000256" key="3">
    <source>
        <dbReference type="ARBA" id="ARBA00022448"/>
    </source>
</evidence>
<dbReference type="EMBL" id="CM035444">
    <property type="protein sequence ID" value="KAH7276664.1"/>
    <property type="molecule type" value="Genomic_DNA"/>
</dbReference>
<dbReference type="GO" id="GO:1990547">
    <property type="term" value="P:mitochondrial phosphate ion transmembrane transport"/>
    <property type="evidence" value="ECO:0007669"/>
    <property type="project" value="InterPro"/>
</dbReference>
<sequence>MSASSRQDGIKLFTSKYYASCAAGGMLSAASCHVLFTPLDVLKVNMQVHPGKYHSVLGGLHLLWREHGLSGLWKVGPDNVKQYKTLIYLAGSASAQIIADVALCPFEAVKVKVQAQPLFARGLRDGFPRVYSSGGIQGLYRGILPLWSRNLPFSMIMFSSFEHSVDFLYHHVLHKQRSDCSKPVQLGVTCTAGYMAGTIGCLVSNPADNVVSSLYNNKSQSLLQAVKSIGFPGLFTRSLPLRIMLVGPLVTLQWFAYDSIKVLIGLPTSGGLDHHISSALTANNVCSDNEDGSSVELAFV</sequence>
<reference evidence="12" key="1">
    <citation type="submission" date="2021-08" db="EMBL/GenBank/DDBJ databases">
        <title>WGS assembly of Ceratopteris richardii.</title>
        <authorList>
            <person name="Marchant D.B."/>
            <person name="Chen G."/>
            <person name="Jenkins J."/>
            <person name="Shu S."/>
            <person name="Leebens-Mack J."/>
            <person name="Grimwood J."/>
            <person name="Schmutz J."/>
            <person name="Soltis P."/>
            <person name="Soltis D."/>
            <person name="Chen Z.-H."/>
        </authorList>
    </citation>
    <scope>NUCLEOTIDE SEQUENCE</scope>
    <source>
        <strain evidence="12">Whitten #5841</strain>
        <tissue evidence="12">Leaf</tissue>
    </source>
</reference>
<dbReference type="GO" id="GO:0005315">
    <property type="term" value="F:phosphate transmembrane transporter activity"/>
    <property type="evidence" value="ECO:0007669"/>
    <property type="project" value="InterPro"/>
</dbReference>
<gene>
    <name evidence="12" type="ORF">KP509_39G017000</name>
</gene>
<keyword evidence="9 10" id="KW-0472">Membrane</keyword>
<dbReference type="Proteomes" id="UP000825935">
    <property type="component" value="Chromosome 39"/>
</dbReference>
<evidence type="ECO:0000313" key="12">
    <source>
        <dbReference type="EMBL" id="KAH7276664.1"/>
    </source>
</evidence>
<feature type="repeat" description="Solcar" evidence="10">
    <location>
        <begin position="83"/>
        <end position="167"/>
    </location>
</feature>
<evidence type="ECO:0000256" key="8">
    <source>
        <dbReference type="ARBA" id="ARBA00023128"/>
    </source>
</evidence>
<keyword evidence="4 10" id="KW-0812">Transmembrane</keyword>
<keyword evidence="5" id="KW-0677">Repeat</keyword>
<evidence type="ECO:0000256" key="6">
    <source>
        <dbReference type="ARBA" id="ARBA00022792"/>
    </source>
</evidence>
<name>A0A8T2PYS2_CERRI</name>
<dbReference type="PROSITE" id="PS51257">
    <property type="entry name" value="PROKAR_LIPOPROTEIN"/>
    <property type="match status" value="1"/>
</dbReference>
<dbReference type="GO" id="GO:0005743">
    <property type="term" value="C:mitochondrial inner membrane"/>
    <property type="evidence" value="ECO:0007669"/>
    <property type="project" value="UniProtKB-SubCell"/>
</dbReference>
<evidence type="ECO:0000256" key="2">
    <source>
        <dbReference type="ARBA" id="ARBA00006375"/>
    </source>
</evidence>
<keyword evidence="6" id="KW-0999">Mitochondrion inner membrane</keyword>
<keyword evidence="8" id="KW-0496">Mitochondrion</keyword>
<organism evidence="12 13">
    <name type="scientific">Ceratopteris richardii</name>
    <name type="common">Triangle waterfern</name>
    <dbReference type="NCBI Taxonomy" id="49495"/>
    <lineage>
        <taxon>Eukaryota</taxon>
        <taxon>Viridiplantae</taxon>
        <taxon>Streptophyta</taxon>
        <taxon>Embryophyta</taxon>
        <taxon>Tracheophyta</taxon>
        <taxon>Polypodiopsida</taxon>
        <taxon>Polypodiidae</taxon>
        <taxon>Polypodiales</taxon>
        <taxon>Pteridineae</taxon>
        <taxon>Pteridaceae</taxon>
        <taxon>Parkerioideae</taxon>
        <taxon>Ceratopteris</taxon>
    </lineage>
</organism>
<dbReference type="PANTHER" id="PTHR45671">
    <property type="entry name" value="SOLUTE CARRIER FAMILY 25 (MITOCHONDRIAL CARRIER PHOSPHATE CARRIER), MEMBER 3, LIKE-RELATED-RELATED"/>
    <property type="match status" value="1"/>
</dbReference>
<comment type="subcellular location">
    <subcellularLocation>
        <location evidence="1">Mitochondrion inner membrane</location>
        <topology evidence="1">Multi-pass membrane protein</topology>
    </subcellularLocation>
</comment>
<dbReference type="Gene3D" id="1.50.40.10">
    <property type="entry name" value="Mitochondrial carrier domain"/>
    <property type="match status" value="2"/>
</dbReference>
<keyword evidence="3 11" id="KW-0813">Transport</keyword>